<gene>
    <name evidence="1" type="ORF">HPB48_014716</name>
</gene>
<protein>
    <recommendedName>
        <fullName evidence="3">Reverse transcriptase domain-containing protein</fullName>
    </recommendedName>
</protein>
<proteinExistence type="predicted"/>
<evidence type="ECO:0000313" key="1">
    <source>
        <dbReference type="EMBL" id="KAH9378138.1"/>
    </source>
</evidence>
<evidence type="ECO:0000313" key="2">
    <source>
        <dbReference type="Proteomes" id="UP000821853"/>
    </source>
</evidence>
<comment type="caution">
    <text evidence="1">The sequence shown here is derived from an EMBL/GenBank/DDBJ whole genome shotgun (WGS) entry which is preliminary data.</text>
</comment>
<accession>A0A9J6GRU0</accession>
<organism evidence="1 2">
    <name type="scientific">Haemaphysalis longicornis</name>
    <name type="common">Bush tick</name>
    <dbReference type="NCBI Taxonomy" id="44386"/>
    <lineage>
        <taxon>Eukaryota</taxon>
        <taxon>Metazoa</taxon>
        <taxon>Ecdysozoa</taxon>
        <taxon>Arthropoda</taxon>
        <taxon>Chelicerata</taxon>
        <taxon>Arachnida</taxon>
        <taxon>Acari</taxon>
        <taxon>Parasitiformes</taxon>
        <taxon>Ixodida</taxon>
        <taxon>Ixodoidea</taxon>
        <taxon>Ixodidae</taxon>
        <taxon>Haemaphysalinae</taxon>
        <taxon>Haemaphysalis</taxon>
    </lineage>
</organism>
<dbReference type="AlphaFoldDB" id="A0A9J6GRU0"/>
<dbReference type="Proteomes" id="UP000821853">
    <property type="component" value="Unassembled WGS sequence"/>
</dbReference>
<sequence length="122" mass="13595">MRAVPPALSQIPNLRRSFYVDDITLLIAGGRGGYNQDALQAGVRTVERYFNSNGLQCSPQKSKLLVIYPGRHTPPPHHTIQLYSNIGRPIRQVPVIRILGGHIQANGLNSETIRLLVFMPTR</sequence>
<keyword evidence="2" id="KW-1185">Reference proteome</keyword>
<reference evidence="1 2" key="1">
    <citation type="journal article" date="2020" name="Cell">
        <title>Large-Scale Comparative Analyses of Tick Genomes Elucidate Their Genetic Diversity and Vector Capacities.</title>
        <authorList>
            <consortium name="Tick Genome and Microbiome Consortium (TIGMIC)"/>
            <person name="Jia N."/>
            <person name="Wang J."/>
            <person name="Shi W."/>
            <person name="Du L."/>
            <person name="Sun Y."/>
            <person name="Zhan W."/>
            <person name="Jiang J.F."/>
            <person name="Wang Q."/>
            <person name="Zhang B."/>
            <person name="Ji P."/>
            <person name="Bell-Sakyi L."/>
            <person name="Cui X.M."/>
            <person name="Yuan T.T."/>
            <person name="Jiang B.G."/>
            <person name="Yang W.F."/>
            <person name="Lam T.T."/>
            <person name="Chang Q.C."/>
            <person name="Ding S.J."/>
            <person name="Wang X.J."/>
            <person name="Zhu J.G."/>
            <person name="Ruan X.D."/>
            <person name="Zhao L."/>
            <person name="Wei J.T."/>
            <person name="Ye R.Z."/>
            <person name="Que T.C."/>
            <person name="Du C.H."/>
            <person name="Zhou Y.H."/>
            <person name="Cheng J.X."/>
            <person name="Dai P.F."/>
            <person name="Guo W.B."/>
            <person name="Han X.H."/>
            <person name="Huang E.J."/>
            <person name="Li L.F."/>
            <person name="Wei W."/>
            <person name="Gao Y.C."/>
            <person name="Liu J.Z."/>
            <person name="Shao H.Z."/>
            <person name="Wang X."/>
            <person name="Wang C.C."/>
            <person name="Yang T.C."/>
            <person name="Huo Q.B."/>
            <person name="Li W."/>
            <person name="Chen H.Y."/>
            <person name="Chen S.E."/>
            <person name="Zhou L.G."/>
            <person name="Ni X.B."/>
            <person name="Tian J.H."/>
            <person name="Sheng Y."/>
            <person name="Liu T."/>
            <person name="Pan Y.S."/>
            <person name="Xia L.Y."/>
            <person name="Li J."/>
            <person name="Zhao F."/>
            <person name="Cao W.C."/>
        </authorList>
    </citation>
    <scope>NUCLEOTIDE SEQUENCE [LARGE SCALE GENOMIC DNA]</scope>
    <source>
        <strain evidence="1">HaeL-2018</strain>
    </source>
</reference>
<evidence type="ECO:0008006" key="3">
    <source>
        <dbReference type="Google" id="ProtNLM"/>
    </source>
</evidence>
<dbReference type="EMBL" id="JABSTR010000008">
    <property type="protein sequence ID" value="KAH9378138.1"/>
    <property type="molecule type" value="Genomic_DNA"/>
</dbReference>
<name>A0A9J6GRU0_HAELO</name>
<dbReference type="VEuPathDB" id="VectorBase:HLOH_060840"/>